<dbReference type="AlphaFoldDB" id="A0A2K1QG93"/>
<reference evidence="2 3" key="1">
    <citation type="submission" date="2017-06" db="EMBL/GenBank/DDBJ databases">
        <title>Draft genome sequence of a variant of Elsinoe murrayae.</title>
        <authorList>
            <person name="Cheng Q."/>
        </authorList>
    </citation>
    <scope>NUCLEOTIDE SEQUENCE [LARGE SCALE GENOMIC DNA]</scope>
    <source>
        <strain evidence="2 3">CQ-2017a</strain>
    </source>
</reference>
<evidence type="ECO:0000313" key="2">
    <source>
        <dbReference type="EMBL" id="PNS13911.1"/>
    </source>
</evidence>
<feature type="compositionally biased region" description="Basic residues" evidence="1">
    <location>
        <begin position="26"/>
        <end position="45"/>
    </location>
</feature>
<dbReference type="Pfam" id="PF09495">
    <property type="entry name" value="DUF2462"/>
    <property type="match status" value="1"/>
</dbReference>
<evidence type="ECO:0000313" key="3">
    <source>
        <dbReference type="Proteomes" id="UP000243797"/>
    </source>
</evidence>
<protein>
    <submittedName>
        <fullName evidence="2">Uncharacterized protein</fullName>
    </submittedName>
</protein>
<name>A0A2K1QG93_9PEZI</name>
<dbReference type="Proteomes" id="UP000243797">
    <property type="component" value="Unassembled WGS sequence"/>
</dbReference>
<proteinExistence type="predicted"/>
<feature type="region of interest" description="Disordered" evidence="1">
    <location>
        <begin position="1"/>
        <end position="49"/>
    </location>
</feature>
<dbReference type="OrthoDB" id="5239630at2759"/>
<accession>A0A2K1QG93</accession>
<dbReference type="STRING" id="2082308.A0A2K1QG93"/>
<comment type="caution">
    <text evidence="2">The sequence shown here is derived from an EMBL/GenBank/DDBJ whole genome shotgun (WGS) entry which is preliminary data.</text>
</comment>
<sequence>MAQGAVKPRSGPAKSNKPTGPQRGNRVIKPKKAKLVQQHTLKRKQSAGLAALTEKSLAERAGHLELLKGGKKDKKEAAKKKAAAAEAAKGKK</sequence>
<organism evidence="2 3">
    <name type="scientific">Sphaceloma murrayae</name>
    <dbReference type="NCBI Taxonomy" id="2082308"/>
    <lineage>
        <taxon>Eukaryota</taxon>
        <taxon>Fungi</taxon>
        <taxon>Dikarya</taxon>
        <taxon>Ascomycota</taxon>
        <taxon>Pezizomycotina</taxon>
        <taxon>Dothideomycetes</taxon>
        <taxon>Dothideomycetidae</taxon>
        <taxon>Myriangiales</taxon>
        <taxon>Elsinoaceae</taxon>
        <taxon>Sphaceloma</taxon>
    </lineage>
</organism>
<dbReference type="InterPro" id="IPR019034">
    <property type="entry name" value="UPF0390"/>
</dbReference>
<evidence type="ECO:0000256" key="1">
    <source>
        <dbReference type="SAM" id="MobiDB-lite"/>
    </source>
</evidence>
<dbReference type="EMBL" id="NKHZ01000089">
    <property type="protein sequence ID" value="PNS13911.1"/>
    <property type="molecule type" value="Genomic_DNA"/>
</dbReference>
<gene>
    <name evidence="2" type="ORF">CAC42_1402</name>
</gene>
<feature type="region of interest" description="Disordered" evidence="1">
    <location>
        <begin position="68"/>
        <end position="92"/>
    </location>
</feature>
<keyword evidence="3" id="KW-1185">Reference proteome</keyword>
<dbReference type="InParanoid" id="A0A2K1QG93"/>